<sequence length="66" mass="7428">MERKFHTSRSGIGGMPIRQNSAQAFLDRLAVPICSDAQFFLVITWVAQITATATEHFSLRAKRGYQ</sequence>
<dbReference type="EMBL" id="SJLU01000003">
    <property type="protein sequence ID" value="TBX96014.1"/>
    <property type="molecule type" value="Genomic_DNA"/>
</dbReference>
<dbReference type="AlphaFoldDB" id="A0A8G2J1J4"/>
<gene>
    <name evidence="1" type="ORF">E0H31_07970</name>
</gene>
<protein>
    <submittedName>
        <fullName evidence="1">Uncharacterized protein</fullName>
    </submittedName>
</protein>
<name>A0A8G2J1J4_RHILV</name>
<comment type="caution">
    <text evidence="1">The sequence shown here is derived from an EMBL/GenBank/DDBJ whole genome shotgun (WGS) entry which is preliminary data.</text>
</comment>
<accession>A0A8G2J1J4</accession>
<dbReference type="RefSeq" id="WP_129557792.1">
    <property type="nucleotide sequence ID" value="NZ_SJLU01000003.1"/>
</dbReference>
<organism evidence="1 2">
    <name type="scientific">Rhizobium leguminosarum bv. viciae</name>
    <dbReference type="NCBI Taxonomy" id="387"/>
    <lineage>
        <taxon>Bacteria</taxon>
        <taxon>Pseudomonadati</taxon>
        <taxon>Pseudomonadota</taxon>
        <taxon>Alphaproteobacteria</taxon>
        <taxon>Hyphomicrobiales</taxon>
        <taxon>Rhizobiaceae</taxon>
        <taxon>Rhizobium/Agrobacterium group</taxon>
        <taxon>Rhizobium</taxon>
    </lineage>
</organism>
<evidence type="ECO:0000313" key="2">
    <source>
        <dbReference type="Proteomes" id="UP000291866"/>
    </source>
</evidence>
<dbReference type="Proteomes" id="UP000291866">
    <property type="component" value="Unassembled WGS sequence"/>
</dbReference>
<reference evidence="1 2" key="1">
    <citation type="submission" date="2019-02" db="EMBL/GenBank/DDBJ databases">
        <title>The competitiveness to form nodules shapes the capacities of Rhizobium leguminosarum sv viciae communities to promote symbiosis with specific hosts.</title>
        <authorList>
            <person name="Boivin S."/>
            <person name="Lepetit M."/>
        </authorList>
    </citation>
    <scope>NUCLEOTIDE SEQUENCE [LARGE SCALE GENOMIC DNA]</scope>
    <source>
        <strain evidence="1 2">SPF4F3</strain>
    </source>
</reference>
<dbReference type="GeneID" id="303212240"/>
<evidence type="ECO:0000313" key="1">
    <source>
        <dbReference type="EMBL" id="TBX96014.1"/>
    </source>
</evidence>
<proteinExistence type="predicted"/>